<evidence type="ECO:0000313" key="1">
    <source>
        <dbReference type="EMBL" id="TKI02670.1"/>
    </source>
</evidence>
<dbReference type="InterPro" id="IPR006450">
    <property type="entry name" value="Phage_HK97_gp6-like"/>
</dbReference>
<dbReference type="RefSeq" id="WP_136992892.1">
    <property type="nucleotide sequence ID" value="NZ_SZPQ01000064.1"/>
</dbReference>
<sequence length="105" mass="11703">MIPTPDQLRAQCRIDDDDTSSDALLTLMAAAARRKAENFINRPLYDDEVPEDEDSGLVVTEDIALAILLAVGHWYINREAAASVQQLPIPLGFNELLEPYRIIPL</sequence>
<organism evidence="1 2">
    <name type="scientific">Martelella alba</name>
    <dbReference type="NCBI Taxonomy" id="2590451"/>
    <lineage>
        <taxon>Bacteria</taxon>
        <taxon>Pseudomonadati</taxon>
        <taxon>Pseudomonadota</taxon>
        <taxon>Alphaproteobacteria</taxon>
        <taxon>Hyphomicrobiales</taxon>
        <taxon>Aurantimonadaceae</taxon>
        <taxon>Martelella</taxon>
    </lineage>
</organism>
<dbReference type="Pfam" id="PF05135">
    <property type="entry name" value="Phage_connect_1"/>
    <property type="match status" value="1"/>
</dbReference>
<protein>
    <submittedName>
        <fullName evidence="1">Phage gp6-like head-tail connector protein</fullName>
    </submittedName>
</protein>
<dbReference type="Gene3D" id="1.10.3230.30">
    <property type="entry name" value="Phage gp6-like head-tail connector protein"/>
    <property type="match status" value="1"/>
</dbReference>
<reference evidence="1 2" key="1">
    <citation type="submission" date="2019-04" db="EMBL/GenBank/DDBJ databases">
        <authorList>
            <person name="Li M."/>
            <person name="Gao C."/>
        </authorList>
    </citation>
    <scope>NUCLEOTIDE SEQUENCE [LARGE SCALE GENOMIC DNA]</scope>
    <source>
        <strain evidence="1 2">BGMRC 2031</strain>
    </source>
</reference>
<comment type="caution">
    <text evidence="1">The sequence shown here is derived from an EMBL/GenBank/DDBJ whole genome shotgun (WGS) entry which is preliminary data.</text>
</comment>
<dbReference type="CDD" id="cd08054">
    <property type="entry name" value="gp6"/>
    <property type="match status" value="1"/>
</dbReference>
<dbReference type="InterPro" id="IPR021146">
    <property type="entry name" value="Phage_gp6-like_head-tail"/>
</dbReference>
<proteinExistence type="predicted"/>
<keyword evidence="2" id="KW-1185">Reference proteome</keyword>
<name>A0ABY2SEZ2_9HYPH</name>
<accession>A0ABY2SEZ2</accession>
<evidence type="ECO:0000313" key="2">
    <source>
        <dbReference type="Proteomes" id="UP000305202"/>
    </source>
</evidence>
<gene>
    <name evidence="1" type="ORF">FCN80_24235</name>
</gene>
<dbReference type="NCBIfam" id="TIGR01560">
    <property type="entry name" value="put_DNA_pack"/>
    <property type="match status" value="1"/>
</dbReference>
<dbReference type="EMBL" id="SZPQ01000064">
    <property type="protein sequence ID" value="TKI02670.1"/>
    <property type="molecule type" value="Genomic_DNA"/>
</dbReference>
<dbReference type="Proteomes" id="UP000305202">
    <property type="component" value="Unassembled WGS sequence"/>
</dbReference>